<feature type="domain" description="C2H2-type" evidence="3">
    <location>
        <begin position="582"/>
        <end position="610"/>
    </location>
</feature>
<feature type="domain" description="C2H2-type" evidence="3">
    <location>
        <begin position="641"/>
        <end position="669"/>
    </location>
</feature>
<dbReference type="GO" id="GO:0005634">
    <property type="term" value="C:nucleus"/>
    <property type="evidence" value="ECO:0007669"/>
    <property type="project" value="TreeGrafter"/>
</dbReference>
<evidence type="ECO:0000256" key="1">
    <source>
        <dbReference type="PROSITE-ProRule" id="PRU00042"/>
    </source>
</evidence>
<gene>
    <name evidence="4" type="ORF">OFUS_LOCUS13736</name>
</gene>
<feature type="non-terminal residue" evidence="4">
    <location>
        <position position="1"/>
    </location>
</feature>
<dbReference type="PROSITE" id="PS50157">
    <property type="entry name" value="ZINC_FINGER_C2H2_2"/>
    <property type="match status" value="8"/>
</dbReference>
<feature type="domain" description="C2H2-type" evidence="3">
    <location>
        <begin position="495"/>
        <end position="523"/>
    </location>
</feature>
<dbReference type="Pfam" id="PF00096">
    <property type="entry name" value="zf-C2H2"/>
    <property type="match status" value="1"/>
</dbReference>
<feature type="region of interest" description="Disordered" evidence="2">
    <location>
        <begin position="137"/>
        <end position="209"/>
    </location>
</feature>
<protein>
    <recommendedName>
        <fullName evidence="3">C2H2-type domain-containing protein</fullName>
    </recommendedName>
</protein>
<evidence type="ECO:0000313" key="5">
    <source>
        <dbReference type="Proteomes" id="UP000749559"/>
    </source>
</evidence>
<feature type="domain" description="C2H2-type" evidence="3">
    <location>
        <begin position="382"/>
        <end position="409"/>
    </location>
</feature>
<dbReference type="PROSITE" id="PS00028">
    <property type="entry name" value="ZINC_FINGER_C2H2_1"/>
    <property type="match status" value="6"/>
</dbReference>
<evidence type="ECO:0000313" key="4">
    <source>
        <dbReference type="EMBL" id="CAH1788147.1"/>
    </source>
</evidence>
<feature type="domain" description="C2H2-type" evidence="3">
    <location>
        <begin position="466"/>
        <end position="493"/>
    </location>
</feature>
<dbReference type="SUPFAM" id="SSF51161">
    <property type="entry name" value="Trimeric LpxA-like enzymes"/>
    <property type="match status" value="1"/>
</dbReference>
<keyword evidence="1" id="KW-0862">Zinc</keyword>
<dbReference type="GO" id="GO:0010468">
    <property type="term" value="P:regulation of gene expression"/>
    <property type="evidence" value="ECO:0007669"/>
    <property type="project" value="TreeGrafter"/>
</dbReference>
<name>A0A8S4P4H7_OWEFU</name>
<dbReference type="SUPFAM" id="SSF57667">
    <property type="entry name" value="beta-beta-alpha zinc fingers"/>
    <property type="match status" value="4"/>
</dbReference>
<dbReference type="InterPro" id="IPR013087">
    <property type="entry name" value="Znf_C2H2_type"/>
</dbReference>
<keyword evidence="1" id="KW-0479">Metal-binding</keyword>
<proteinExistence type="predicted"/>
<dbReference type="PANTHER" id="PTHR16515">
    <property type="entry name" value="PR DOMAIN ZINC FINGER PROTEIN"/>
    <property type="match status" value="1"/>
</dbReference>
<feature type="region of interest" description="Disordered" evidence="2">
    <location>
        <begin position="235"/>
        <end position="255"/>
    </location>
</feature>
<evidence type="ECO:0000256" key="2">
    <source>
        <dbReference type="SAM" id="MobiDB-lite"/>
    </source>
</evidence>
<organism evidence="4 5">
    <name type="scientific">Owenia fusiformis</name>
    <name type="common">Polychaete worm</name>
    <dbReference type="NCBI Taxonomy" id="6347"/>
    <lineage>
        <taxon>Eukaryota</taxon>
        <taxon>Metazoa</taxon>
        <taxon>Spiralia</taxon>
        <taxon>Lophotrochozoa</taxon>
        <taxon>Annelida</taxon>
        <taxon>Polychaeta</taxon>
        <taxon>Sedentaria</taxon>
        <taxon>Canalipalpata</taxon>
        <taxon>Sabellida</taxon>
        <taxon>Oweniida</taxon>
        <taxon>Oweniidae</taxon>
        <taxon>Owenia</taxon>
    </lineage>
</organism>
<dbReference type="InterPro" id="IPR011004">
    <property type="entry name" value="Trimer_LpxA-like_sf"/>
</dbReference>
<feature type="domain" description="C2H2-type" evidence="3">
    <location>
        <begin position="611"/>
        <end position="640"/>
    </location>
</feature>
<feature type="domain" description="C2H2-type" evidence="3">
    <location>
        <begin position="554"/>
        <end position="581"/>
    </location>
</feature>
<accession>A0A8S4P4H7</accession>
<reference evidence="4" key="1">
    <citation type="submission" date="2022-03" db="EMBL/GenBank/DDBJ databases">
        <authorList>
            <person name="Martin C."/>
        </authorList>
    </citation>
    <scope>NUCLEOTIDE SEQUENCE</scope>
</reference>
<comment type="caution">
    <text evidence="4">The sequence shown here is derived from an EMBL/GenBank/DDBJ whole genome shotgun (WGS) entry which is preliminary data.</text>
</comment>
<dbReference type="OrthoDB" id="3156061at2759"/>
<dbReference type="InterPro" id="IPR036236">
    <property type="entry name" value="Znf_C2H2_sf"/>
</dbReference>
<dbReference type="GO" id="GO:0008270">
    <property type="term" value="F:zinc ion binding"/>
    <property type="evidence" value="ECO:0007669"/>
    <property type="project" value="UniProtKB-KW"/>
</dbReference>
<feature type="domain" description="C2H2-type" evidence="3">
    <location>
        <begin position="269"/>
        <end position="297"/>
    </location>
</feature>
<sequence length="889" mass="101805">MAVDIKVVVSELGESSLFISIPLGKNHIKPVLDNKEKINIQFTLTCNDCHKSFKVFDKLAGHLEERNCKNELPKKKSRPRPQQPEEAKAYPELDNFDKVETPVVALKRPRRKCVPNKRYQSDDFTTVDSVMSDVPEAQSIGAGGDAGNAHNNTDSESAPGVQDNNHKADLPCNDIENEEVDHNNDESRTATSEQQATISEKTELGVSDNENKHDITKICEENDNVKVKDRNTDSDYEIENENKSRRGRKPKKQKKRILTKTLNNVNKLSTCDLCLKVFGSKQKLHDHKRKTHAPEHIKRALRGPRKLEKSKSFKCQYCPQRYFATKAETELHEACHSDDVFKCPYCEVSNTIWGVILSHILQKHPESRDIFQRVKDKYFGSYKCSSCPKTFPTLSRKTQHEKFHDNKEYTCEVCGKIFFTNATRFQYHVDLCKTGCGSFNCEKCDFKTTVKSIFEGHLACHEGNGHECEVCKKQFPVRHMLKQHERTHLGDKGAHVCDHCGQKYKIRSSLLVHVKRAHSDMTTGELYMCQECNFHSKLKADVARHFRFVHDKPYKCDKCDFQTASQNVFQEHEEYHKGLRPFTCEFCNYAGRSSLTLRDHVHAVHTLQKDIVCPIENCGQTFKKQVYLRRHMTKHTGEKPFRCDVCKMAFRSHATMYRHRARVHPETAKTNRKSRSQPRATEFQFEQTDLGPDGGNLIHIIEDHDNQFASLVQAVEKHLIPSTEDSESHVVLPPDVDFTEGQEHEETPQYIQEIAEEQIVLTDDHNSQEFISTDNFGTQNIENVNGDSETVILNSGLDNNSETPGETYVLINNRNIDVPESYYVVVDGGITDEHVVMQDNAEVNEHVVMQDNAVVNEHVVMQDNAEINEHVVMQDNAEVNEHVVMQDNA</sequence>
<feature type="compositionally biased region" description="Polar residues" evidence="2">
    <location>
        <begin position="189"/>
        <end position="199"/>
    </location>
</feature>
<evidence type="ECO:0000259" key="3">
    <source>
        <dbReference type="PROSITE" id="PS50157"/>
    </source>
</evidence>
<dbReference type="Gene3D" id="2.160.10.10">
    <property type="entry name" value="Hexapeptide repeat proteins"/>
    <property type="match status" value="1"/>
</dbReference>
<dbReference type="Proteomes" id="UP000749559">
    <property type="component" value="Unassembled WGS sequence"/>
</dbReference>
<dbReference type="EMBL" id="CAIIXF020000007">
    <property type="protein sequence ID" value="CAH1788147.1"/>
    <property type="molecule type" value="Genomic_DNA"/>
</dbReference>
<feature type="region of interest" description="Disordered" evidence="2">
    <location>
        <begin position="661"/>
        <end position="680"/>
    </location>
</feature>
<dbReference type="Gene3D" id="3.30.160.60">
    <property type="entry name" value="Classic Zinc Finger"/>
    <property type="match status" value="6"/>
</dbReference>
<feature type="region of interest" description="Disordered" evidence="2">
    <location>
        <begin position="70"/>
        <end position="89"/>
    </location>
</feature>
<feature type="compositionally biased region" description="Basic residues" evidence="2">
    <location>
        <begin position="245"/>
        <end position="255"/>
    </location>
</feature>
<dbReference type="PANTHER" id="PTHR16515:SF56">
    <property type="entry name" value="GDNF-INDUCIBLE ZINC FINGER PROTEIN 1"/>
    <property type="match status" value="1"/>
</dbReference>
<keyword evidence="1" id="KW-0863">Zinc-finger</keyword>
<keyword evidence="5" id="KW-1185">Reference proteome</keyword>
<dbReference type="SMART" id="SM00355">
    <property type="entry name" value="ZnF_C2H2"/>
    <property type="match status" value="14"/>
</dbReference>
<dbReference type="InterPro" id="IPR050331">
    <property type="entry name" value="Zinc_finger"/>
</dbReference>
<dbReference type="AlphaFoldDB" id="A0A8S4P4H7"/>